<dbReference type="eggNOG" id="ENOG50331ZJ">
    <property type="taxonomic scope" value="Bacteria"/>
</dbReference>
<dbReference type="STRING" id="1094466.KQS_06880"/>
<dbReference type="EMBL" id="HE774682">
    <property type="protein sequence ID" value="CCG53335.1"/>
    <property type="molecule type" value="Genomic_DNA"/>
</dbReference>
<dbReference type="HOGENOM" id="CLU_191399_0_0_10"/>
<feature type="transmembrane region" description="Helical" evidence="1">
    <location>
        <begin position="9"/>
        <end position="28"/>
    </location>
</feature>
<feature type="transmembrane region" description="Helical" evidence="1">
    <location>
        <begin position="40"/>
        <end position="59"/>
    </location>
</feature>
<protein>
    <submittedName>
        <fullName evidence="2">Uncharacterized protein</fullName>
    </submittedName>
</protein>
<dbReference type="AlphaFoldDB" id="H8XQN7"/>
<sequence length="64" mass="7722">MKKRHQQKLVVLSFILLVGFNLPIILLFDQSSFIFGIPVIYIYVFSIWFFSVILSYLILKRYYE</sequence>
<keyword evidence="3" id="KW-1185">Reference proteome</keyword>
<reference evidence="2 3" key="1">
    <citation type="journal article" date="2012" name="J. Bacteriol.">
        <title>Complete Genome Sequence of Flavobacterium indicum GPSTA100-9T, Isolated from Warm Spring Water.</title>
        <authorList>
            <person name="Barbier P."/>
            <person name="Houel A."/>
            <person name="Loux V."/>
            <person name="Poulain J."/>
            <person name="Bernardet J.F."/>
            <person name="Touchon M."/>
            <person name="Duchaud E."/>
        </authorList>
    </citation>
    <scope>NUCLEOTIDE SEQUENCE [LARGE SCALE GENOMIC DNA]</scope>
    <source>
        <strain evidence="3">DSM 17447 / CIP 109464 / GPTSA100-9</strain>
    </source>
</reference>
<keyword evidence="1" id="KW-1133">Transmembrane helix</keyword>
<evidence type="ECO:0000256" key="1">
    <source>
        <dbReference type="SAM" id="Phobius"/>
    </source>
</evidence>
<accession>H8XQN7</accession>
<dbReference type="KEGG" id="fin:KQS_06880"/>
<organism evidence="2 3">
    <name type="scientific">Flavobacterium indicum (strain DSM 17447 / CIP 109464 / GPTSA100-9)</name>
    <dbReference type="NCBI Taxonomy" id="1094466"/>
    <lineage>
        <taxon>Bacteria</taxon>
        <taxon>Pseudomonadati</taxon>
        <taxon>Bacteroidota</taxon>
        <taxon>Flavobacteriia</taxon>
        <taxon>Flavobacteriales</taxon>
        <taxon>Flavobacteriaceae</taxon>
        <taxon>Flavobacterium</taxon>
    </lineage>
</organism>
<gene>
    <name evidence="2" type="ordered locus">KQS_06880</name>
</gene>
<reference evidence="3" key="2">
    <citation type="submission" date="2012-03" db="EMBL/GenBank/DDBJ databases">
        <title>Complete genome sequence of Flavobacterium indicum GPTSA100-9T, isolated from warm spring water.</title>
        <authorList>
            <person name="Barbier P."/>
            <person name="Houel A."/>
            <person name="Loux V."/>
            <person name="Poulain J."/>
            <person name="Bernardet J.-F."/>
            <person name="Touchon M."/>
            <person name="Duchaud E."/>
        </authorList>
    </citation>
    <scope>NUCLEOTIDE SEQUENCE [LARGE SCALE GENOMIC DNA]</scope>
    <source>
        <strain evidence="3">DSM 17447 / CIP 109464 / GPTSA100-9</strain>
    </source>
</reference>
<name>H8XQN7_FLAIG</name>
<evidence type="ECO:0000313" key="3">
    <source>
        <dbReference type="Proteomes" id="UP000007599"/>
    </source>
</evidence>
<proteinExistence type="predicted"/>
<keyword evidence="1" id="KW-0812">Transmembrane</keyword>
<evidence type="ECO:0000313" key="2">
    <source>
        <dbReference type="EMBL" id="CCG53335.1"/>
    </source>
</evidence>
<keyword evidence="1" id="KW-0472">Membrane</keyword>
<dbReference type="Proteomes" id="UP000007599">
    <property type="component" value="Chromosome I"/>
</dbReference>